<dbReference type="GO" id="GO:0004301">
    <property type="term" value="F:epoxide hydrolase activity"/>
    <property type="evidence" value="ECO:0007669"/>
    <property type="project" value="UniProtKB-EC"/>
</dbReference>
<evidence type="ECO:0000256" key="11">
    <source>
        <dbReference type="PIRSR" id="PIRSR612777-1"/>
    </source>
</evidence>
<keyword evidence="7 14" id="KW-0378">Hydrolase</keyword>
<keyword evidence="8 13" id="KW-0862">Zinc</keyword>
<evidence type="ECO:0000256" key="3">
    <source>
        <dbReference type="ARBA" id="ARBA00010136"/>
    </source>
</evidence>
<name>A0A6A6HY48_9PLEO</name>
<feature type="active site" description="Proton donor" evidence="11">
    <location>
        <position position="407"/>
    </location>
</feature>
<evidence type="ECO:0000313" key="17">
    <source>
        <dbReference type="Proteomes" id="UP000800094"/>
    </source>
</evidence>
<keyword evidence="5 14" id="KW-0645">Protease</keyword>
<dbReference type="InterPro" id="IPR045357">
    <property type="entry name" value="Aminopeptidase_N-like_N"/>
</dbReference>
<dbReference type="RefSeq" id="XP_033677975.1">
    <property type="nucleotide sequence ID" value="XM_033830173.1"/>
</dbReference>
<gene>
    <name evidence="16" type="ORF">BU26DRAFT_523950</name>
</gene>
<dbReference type="InterPro" id="IPR049980">
    <property type="entry name" value="LTA4H_cat"/>
</dbReference>
<dbReference type="AlphaFoldDB" id="A0A6A6HY48"/>
<dbReference type="FunFam" id="1.25.40.320:FF:000001">
    <property type="entry name" value="Leukotriene A(4) hydrolase"/>
    <property type="match status" value="1"/>
</dbReference>
<dbReference type="SUPFAM" id="SSF55486">
    <property type="entry name" value="Metalloproteases ('zincins'), catalytic domain"/>
    <property type="match status" value="1"/>
</dbReference>
<dbReference type="FunFam" id="3.30.2010.30:FF:000001">
    <property type="entry name" value="Leukotriene A(4) hydrolase"/>
    <property type="match status" value="1"/>
</dbReference>
<dbReference type="Gene3D" id="2.60.40.1730">
    <property type="entry name" value="tricorn interacting facor f3 domain"/>
    <property type="match status" value="1"/>
</dbReference>
<dbReference type="Pfam" id="PF17900">
    <property type="entry name" value="Peptidase_M1_N"/>
    <property type="match status" value="1"/>
</dbReference>
<dbReference type="EC" id="3.3.2.10" evidence="14"/>
<feature type="binding site" evidence="13">
    <location>
        <position position="342"/>
    </location>
    <ligand>
        <name>Zn(2+)</name>
        <dbReference type="ChEBI" id="CHEBI:29105"/>
        <note>catalytic</note>
    </ligand>
</feature>
<evidence type="ECO:0000256" key="2">
    <source>
        <dbReference type="ARBA" id="ARBA00004496"/>
    </source>
</evidence>
<dbReference type="CDD" id="cd09599">
    <property type="entry name" value="M1_LTA4H"/>
    <property type="match status" value="1"/>
</dbReference>
<dbReference type="NCBIfam" id="TIGR02411">
    <property type="entry name" value="leuko_A4_hydro"/>
    <property type="match status" value="1"/>
</dbReference>
<dbReference type="InterPro" id="IPR015211">
    <property type="entry name" value="Peptidase_M1_C"/>
</dbReference>
<reference evidence="16" key="1">
    <citation type="journal article" date="2020" name="Stud. Mycol.">
        <title>101 Dothideomycetes genomes: a test case for predicting lifestyles and emergence of pathogens.</title>
        <authorList>
            <person name="Haridas S."/>
            <person name="Albert R."/>
            <person name="Binder M."/>
            <person name="Bloem J."/>
            <person name="Labutti K."/>
            <person name="Salamov A."/>
            <person name="Andreopoulos B."/>
            <person name="Baker S."/>
            <person name="Barry K."/>
            <person name="Bills G."/>
            <person name="Bluhm B."/>
            <person name="Cannon C."/>
            <person name="Castanera R."/>
            <person name="Culley D."/>
            <person name="Daum C."/>
            <person name="Ezra D."/>
            <person name="Gonzalez J."/>
            <person name="Henrissat B."/>
            <person name="Kuo A."/>
            <person name="Liang C."/>
            <person name="Lipzen A."/>
            <person name="Lutzoni F."/>
            <person name="Magnuson J."/>
            <person name="Mondo S."/>
            <person name="Nolan M."/>
            <person name="Ohm R."/>
            <person name="Pangilinan J."/>
            <person name="Park H.-J."/>
            <person name="Ramirez L."/>
            <person name="Alfaro M."/>
            <person name="Sun H."/>
            <person name="Tritt A."/>
            <person name="Yoshinaga Y."/>
            <person name="Zwiers L.-H."/>
            <person name="Turgeon B."/>
            <person name="Goodwin S."/>
            <person name="Spatafora J."/>
            <person name="Crous P."/>
            <person name="Grigoriev I."/>
        </authorList>
    </citation>
    <scope>NUCLEOTIDE SEQUENCE</scope>
    <source>
        <strain evidence="16">CBS 122368</strain>
    </source>
</reference>
<dbReference type="GO" id="GO:0006508">
    <property type="term" value="P:proteolysis"/>
    <property type="evidence" value="ECO:0007669"/>
    <property type="project" value="UniProtKB-KW"/>
</dbReference>
<dbReference type="FunFam" id="1.10.390.10:FF:000009">
    <property type="entry name" value="Leukotriene A(4) hydrolase"/>
    <property type="match status" value="1"/>
</dbReference>
<comment type="cofactor">
    <cofactor evidence="13 14">
        <name>Zn(2+)</name>
        <dbReference type="ChEBI" id="CHEBI:29105"/>
    </cofactor>
    <text evidence="13 14">Binds 1 zinc ion per subunit.</text>
</comment>
<evidence type="ECO:0000256" key="10">
    <source>
        <dbReference type="ARBA" id="ARBA00023242"/>
    </source>
</evidence>
<organism evidence="16 17">
    <name type="scientific">Trematosphaeria pertusa</name>
    <dbReference type="NCBI Taxonomy" id="390896"/>
    <lineage>
        <taxon>Eukaryota</taxon>
        <taxon>Fungi</taxon>
        <taxon>Dikarya</taxon>
        <taxon>Ascomycota</taxon>
        <taxon>Pezizomycotina</taxon>
        <taxon>Dothideomycetes</taxon>
        <taxon>Pleosporomycetidae</taxon>
        <taxon>Pleosporales</taxon>
        <taxon>Massarineae</taxon>
        <taxon>Trematosphaeriaceae</taxon>
        <taxon>Trematosphaeria</taxon>
    </lineage>
</organism>
<dbReference type="FunFam" id="2.60.40.1730:FF:000004">
    <property type="entry name" value="Leukotriene A(4) hydrolase"/>
    <property type="match status" value="1"/>
</dbReference>
<dbReference type="InterPro" id="IPR042097">
    <property type="entry name" value="Aminopeptidase_N-like_N_sf"/>
</dbReference>
<dbReference type="SUPFAM" id="SSF48371">
    <property type="entry name" value="ARM repeat"/>
    <property type="match status" value="1"/>
</dbReference>
<proteinExistence type="inferred from homology"/>
<evidence type="ECO:0000259" key="15">
    <source>
        <dbReference type="SMART" id="SM01263"/>
    </source>
</evidence>
<dbReference type="Pfam" id="PF01433">
    <property type="entry name" value="Peptidase_M1"/>
    <property type="match status" value="1"/>
</dbReference>
<dbReference type="Gene3D" id="1.25.40.320">
    <property type="entry name" value="Peptidase M1, leukotriene A4 hydrolase/aminopeptidase C-terminal domain"/>
    <property type="match status" value="1"/>
</dbReference>
<comment type="similarity">
    <text evidence="3 14">Belongs to the peptidase M1 family.</text>
</comment>
<dbReference type="InterPro" id="IPR016024">
    <property type="entry name" value="ARM-type_fold"/>
</dbReference>
<accession>A0A6A6HY48</accession>
<dbReference type="InterPro" id="IPR038502">
    <property type="entry name" value="M1_LTA-4_hydro/amino_C_sf"/>
</dbReference>
<evidence type="ECO:0000256" key="13">
    <source>
        <dbReference type="PIRSR" id="PIRSR612777-3"/>
    </source>
</evidence>
<dbReference type="SUPFAM" id="SSF63737">
    <property type="entry name" value="Leukotriene A4 hydrolase N-terminal domain"/>
    <property type="match status" value="1"/>
</dbReference>
<dbReference type="Proteomes" id="UP000800094">
    <property type="component" value="Unassembled WGS sequence"/>
</dbReference>
<dbReference type="PANTHER" id="PTHR45726">
    <property type="entry name" value="LEUKOTRIENE A-4 HYDROLASE"/>
    <property type="match status" value="1"/>
</dbReference>
<feature type="binding site" evidence="13">
    <location>
        <position position="319"/>
    </location>
    <ligand>
        <name>Zn(2+)</name>
        <dbReference type="ChEBI" id="CHEBI:29105"/>
        <note>catalytic</note>
    </ligand>
</feature>
<dbReference type="PANTHER" id="PTHR45726:SF3">
    <property type="entry name" value="LEUKOTRIENE A-4 HYDROLASE"/>
    <property type="match status" value="1"/>
</dbReference>
<feature type="domain" description="Peptidase M1 leukotriene A4 hydrolase/aminopeptidase C-terminal" evidence="15">
    <location>
        <begin position="488"/>
        <end position="634"/>
    </location>
</feature>
<evidence type="ECO:0000256" key="9">
    <source>
        <dbReference type="ARBA" id="ARBA00023049"/>
    </source>
</evidence>
<comment type="catalytic activity">
    <reaction evidence="14">
        <text>an epoxide + H2O = an ethanediol</text>
        <dbReference type="Rhea" id="RHEA:19037"/>
        <dbReference type="ChEBI" id="CHEBI:15377"/>
        <dbReference type="ChEBI" id="CHEBI:32955"/>
        <dbReference type="ChEBI" id="CHEBI:140594"/>
        <dbReference type="EC" id="3.3.2.10"/>
    </reaction>
</comment>
<feature type="binding site" evidence="13">
    <location>
        <position position="323"/>
    </location>
    <ligand>
        <name>Zn(2+)</name>
        <dbReference type="ChEBI" id="CHEBI:29105"/>
        <note>catalytic</note>
    </ligand>
</feature>
<evidence type="ECO:0000256" key="12">
    <source>
        <dbReference type="PIRSR" id="PIRSR612777-2"/>
    </source>
</evidence>
<evidence type="ECO:0000256" key="14">
    <source>
        <dbReference type="RuleBase" id="RU361141"/>
    </source>
</evidence>
<feature type="binding site" evidence="12">
    <location>
        <begin position="592"/>
        <end position="594"/>
    </location>
    <ligand>
        <name>a peptide</name>
        <dbReference type="ChEBI" id="CHEBI:60466"/>
    </ligand>
</feature>
<sequence length="640" mass="72500">MHRAPAAMVTKAMTDPNVTIRTPRDPNTLSNYHNFVSRHTVADFELDFEERVLRGGIKLTLESLTEGESKEVVLDSSFLYVADVKVDGRTAKWNVGDRIEPYGSPLSIKLDSGVPKGKTIEIDIKLSTTDKCTALQWMTPAQTSNKKHPYMFSQCQAIHARSVFPCQDTPDVKSTFDFAIRSPLPVLASGLPTGSKEYVPGKDGKSGTLLYTFEQRVPIPSYLFAVASGDLASASIGPRSTVWSGPEELLDCQRELEGEIEPFMKAIESVASPPYQWTQYNVLILPPSFPYGGMENPVWTYATPSIISGDKQNVDVIAHELSHSWSGNLVSAASWEHFWLNEGWTTYLERRIQGYVHGEAHRHFSSIIGWKALEDSVEKFGKDHPYTKLVLDLKGQDPDDAFSSIPYEKGFHALYAFELLLGKEKWDSFIPHYFETFKFKSVDSYDFKSCLIDFFAKDTEAGKKLEEFDWDNLFYAPGYPKRPDFDDTLVKTCYELADKWKARVEGGGKSTFEPRKKDIESWMANQSVVFLERCQAFAESFSPKDVHLLGDVYGFTTTQNIEVLSRFLTIGLKAKAEKTYKPTAELLGKIGRMKFVRPLFRLLAKADRDLAVETFEKNKDFYHPICRQMVEKDLFGEETK</sequence>
<dbReference type="EMBL" id="ML987206">
    <property type="protein sequence ID" value="KAF2242971.1"/>
    <property type="molecule type" value="Genomic_DNA"/>
</dbReference>
<dbReference type="InterPro" id="IPR014782">
    <property type="entry name" value="Peptidase_M1_dom"/>
</dbReference>
<keyword evidence="17" id="KW-1185">Reference proteome</keyword>
<dbReference type="InterPro" id="IPR001930">
    <property type="entry name" value="Peptidase_M1"/>
</dbReference>
<dbReference type="OrthoDB" id="79562at2759"/>
<dbReference type="InterPro" id="IPR027268">
    <property type="entry name" value="Peptidase_M4/M1_CTD_sf"/>
</dbReference>
<dbReference type="GO" id="GO:0004177">
    <property type="term" value="F:aminopeptidase activity"/>
    <property type="evidence" value="ECO:0007669"/>
    <property type="project" value="TreeGrafter"/>
</dbReference>
<dbReference type="Gene3D" id="3.30.2010.30">
    <property type="match status" value="1"/>
</dbReference>
<protein>
    <recommendedName>
        <fullName evidence="14">Leukotriene A(4) hydrolase</fullName>
        <shortName evidence="14">LTA-4 hydrolase</shortName>
        <ecNumber evidence="14">3.3.2.10</ecNumber>
        <ecNumber evidence="14">3.4.11.-</ecNumber>
    </recommendedName>
</protein>
<dbReference type="SMART" id="SM01263">
    <property type="entry name" value="Leuk-A4-hydro_C"/>
    <property type="match status" value="1"/>
</dbReference>
<evidence type="ECO:0000256" key="4">
    <source>
        <dbReference type="ARBA" id="ARBA00022490"/>
    </source>
</evidence>
<evidence type="ECO:0000256" key="7">
    <source>
        <dbReference type="ARBA" id="ARBA00022801"/>
    </source>
</evidence>
<dbReference type="GO" id="GO:0005634">
    <property type="term" value="C:nucleus"/>
    <property type="evidence" value="ECO:0007669"/>
    <property type="project" value="UniProtKB-SubCell"/>
</dbReference>
<dbReference type="Gene3D" id="1.10.390.10">
    <property type="entry name" value="Neutral Protease Domain 2"/>
    <property type="match status" value="1"/>
</dbReference>
<feature type="active site" description="Proton acceptor" evidence="11">
    <location>
        <position position="320"/>
    </location>
</feature>
<evidence type="ECO:0000256" key="1">
    <source>
        <dbReference type="ARBA" id="ARBA00004123"/>
    </source>
</evidence>
<evidence type="ECO:0000256" key="5">
    <source>
        <dbReference type="ARBA" id="ARBA00022670"/>
    </source>
</evidence>
<dbReference type="Pfam" id="PF09127">
    <property type="entry name" value="Leuk-A4-hydro_C"/>
    <property type="match status" value="1"/>
</dbReference>
<keyword evidence="9 14" id="KW-0482">Metalloprotease</keyword>
<dbReference type="PRINTS" id="PR00756">
    <property type="entry name" value="ALADIPTASE"/>
</dbReference>
<dbReference type="GO" id="GO:0005829">
    <property type="term" value="C:cytosol"/>
    <property type="evidence" value="ECO:0007669"/>
    <property type="project" value="TreeGrafter"/>
</dbReference>
<dbReference type="InterPro" id="IPR012777">
    <property type="entry name" value="LTA4H"/>
</dbReference>
<keyword evidence="6 13" id="KW-0479">Metal-binding</keyword>
<dbReference type="GO" id="GO:0008237">
    <property type="term" value="F:metallopeptidase activity"/>
    <property type="evidence" value="ECO:0007669"/>
    <property type="project" value="UniProtKB-KW"/>
</dbReference>
<feature type="binding site" evidence="12">
    <location>
        <begin position="290"/>
        <end position="295"/>
    </location>
    <ligand>
        <name>a peptide</name>
        <dbReference type="ChEBI" id="CHEBI:60466"/>
    </ligand>
</feature>
<evidence type="ECO:0000256" key="6">
    <source>
        <dbReference type="ARBA" id="ARBA00022723"/>
    </source>
</evidence>
<dbReference type="GeneID" id="54583503"/>
<keyword evidence="4 14" id="KW-0963">Cytoplasm</keyword>
<dbReference type="GO" id="GO:0008270">
    <property type="term" value="F:zinc ion binding"/>
    <property type="evidence" value="ECO:0007669"/>
    <property type="project" value="InterPro"/>
</dbReference>
<evidence type="ECO:0000256" key="8">
    <source>
        <dbReference type="ARBA" id="ARBA00022833"/>
    </source>
</evidence>
<feature type="binding site" evidence="12">
    <location>
        <begin position="154"/>
        <end position="156"/>
    </location>
    <ligand>
        <name>a peptide</name>
        <dbReference type="ChEBI" id="CHEBI:60466"/>
    </ligand>
</feature>
<evidence type="ECO:0000313" key="16">
    <source>
        <dbReference type="EMBL" id="KAF2242971.1"/>
    </source>
</evidence>
<comment type="subcellular location">
    <subcellularLocation>
        <location evidence="2 14">Cytoplasm</location>
    </subcellularLocation>
    <subcellularLocation>
        <location evidence="1">Nucleus</location>
    </subcellularLocation>
</comment>
<dbReference type="EC" id="3.4.11.-" evidence="14"/>
<keyword evidence="10" id="KW-0539">Nucleus</keyword>
<dbReference type="InterPro" id="IPR034015">
    <property type="entry name" value="M1_LTA4H"/>
</dbReference>